<dbReference type="InterPro" id="IPR038538">
    <property type="entry name" value="MTERF_sf"/>
</dbReference>
<keyword evidence="2" id="KW-0805">Transcription regulation</keyword>
<comment type="caution">
    <text evidence="4">The sequence shown here is derived from an EMBL/GenBank/DDBJ whole genome shotgun (WGS) entry which is preliminary data.</text>
</comment>
<dbReference type="Pfam" id="PF02536">
    <property type="entry name" value="mTERF"/>
    <property type="match status" value="1"/>
</dbReference>
<evidence type="ECO:0000256" key="1">
    <source>
        <dbReference type="ARBA" id="ARBA00007692"/>
    </source>
</evidence>
<accession>A0ABD3DSA5</accession>
<keyword evidence="2" id="KW-0804">Transcription</keyword>
<dbReference type="Gene3D" id="1.25.70.10">
    <property type="entry name" value="Transcription termination factor 3, mitochondrial"/>
    <property type="match status" value="1"/>
</dbReference>
<reference evidence="5" key="1">
    <citation type="journal article" date="2024" name="IScience">
        <title>Strigolactones Initiate the Formation of Haustorium-like Structures in Castilleja.</title>
        <authorList>
            <person name="Buerger M."/>
            <person name="Peterson D."/>
            <person name="Chory J."/>
        </authorList>
    </citation>
    <scope>NUCLEOTIDE SEQUENCE [LARGE SCALE GENOMIC DNA]</scope>
</reference>
<evidence type="ECO:0000256" key="3">
    <source>
        <dbReference type="ARBA" id="ARBA00022946"/>
    </source>
</evidence>
<keyword evidence="3" id="KW-0809">Transit peptide</keyword>
<dbReference type="EMBL" id="JAVIJP010000013">
    <property type="protein sequence ID" value="KAL3644973.1"/>
    <property type="molecule type" value="Genomic_DNA"/>
</dbReference>
<proteinExistence type="inferred from homology"/>
<dbReference type="SMART" id="SM00733">
    <property type="entry name" value="Mterf"/>
    <property type="match status" value="1"/>
</dbReference>
<keyword evidence="2" id="KW-0806">Transcription termination</keyword>
<sequence length="69" mass="8206">MNEDLEDIKRFPQYFSFSLETKIKPQNRLLVEHGFSMQLSEMLKVGDGEFKVQLIEQRLHLRSLRLLPS</sequence>
<name>A0ABD3DSA5_9LAMI</name>
<evidence type="ECO:0000313" key="4">
    <source>
        <dbReference type="EMBL" id="KAL3644973.1"/>
    </source>
</evidence>
<evidence type="ECO:0000256" key="2">
    <source>
        <dbReference type="ARBA" id="ARBA00022472"/>
    </source>
</evidence>
<gene>
    <name evidence="4" type="primary">MTERF1</name>
    <name evidence="4" type="ORF">CASFOL_010153</name>
</gene>
<dbReference type="InterPro" id="IPR003690">
    <property type="entry name" value="MTERF"/>
</dbReference>
<organism evidence="4 5">
    <name type="scientific">Castilleja foliolosa</name>
    <dbReference type="NCBI Taxonomy" id="1961234"/>
    <lineage>
        <taxon>Eukaryota</taxon>
        <taxon>Viridiplantae</taxon>
        <taxon>Streptophyta</taxon>
        <taxon>Embryophyta</taxon>
        <taxon>Tracheophyta</taxon>
        <taxon>Spermatophyta</taxon>
        <taxon>Magnoliopsida</taxon>
        <taxon>eudicotyledons</taxon>
        <taxon>Gunneridae</taxon>
        <taxon>Pentapetalae</taxon>
        <taxon>asterids</taxon>
        <taxon>lamiids</taxon>
        <taxon>Lamiales</taxon>
        <taxon>Orobanchaceae</taxon>
        <taxon>Pedicularideae</taxon>
        <taxon>Castillejinae</taxon>
        <taxon>Castilleja</taxon>
    </lineage>
</organism>
<dbReference type="Proteomes" id="UP001632038">
    <property type="component" value="Unassembled WGS sequence"/>
</dbReference>
<evidence type="ECO:0000313" key="5">
    <source>
        <dbReference type="Proteomes" id="UP001632038"/>
    </source>
</evidence>
<protein>
    <submittedName>
        <fullName evidence="4">Transcription termination factor MTEF1, chloroplastic</fullName>
    </submittedName>
</protein>
<dbReference type="GO" id="GO:0006353">
    <property type="term" value="P:DNA-templated transcription termination"/>
    <property type="evidence" value="ECO:0007669"/>
    <property type="project" value="UniProtKB-KW"/>
</dbReference>
<keyword evidence="5" id="KW-1185">Reference proteome</keyword>
<comment type="similarity">
    <text evidence="1">Belongs to the mTERF family.</text>
</comment>
<dbReference type="AlphaFoldDB" id="A0ABD3DSA5"/>